<feature type="compositionally biased region" description="Pro residues" evidence="1">
    <location>
        <begin position="138"/>
        <end position="149"/>
    </location>
</feature>
<dbReference type="AlphaFoldDB" id="A0A9P4R297"/>
<proteinExistence type="predicted"/>
<dbReference type="OrthoDB" id="3795190at2759"/>
<dbReference type="Proteomes" id="UP000799444">
    <property type="component" value="Unassembled WGS sequence"/>
</dbReference>
<feature type="compositionally biased region" description="Polar residues" evidence="1">
    <location>
        <begin position="1"/>
        <end position="19"/>
    </location>
</feature>
<gene>
    <name evidence="2" type="ORF">EJ04DRAFT_221240</name>
</gene>
<protein>
    <submittedName>
        <fullName evidence="2">Uncharacterized protein</fullName>
    </submittedName>
</protein>
<feature type="region of interest" description="Disordered" evidence="1">
    <location>
        <begin position="1"/>
        <end position="105"/>
    </location>
</feature>
<comment type="caution">
    <text evidence="2">The sequence shown here is derived from an EMBL/GenBank/DDBJ whole genome shotgun (WGS) entry which is preliminary data.</text>
</comment>
<evidence type="ECO:0000256" key="1">
    <source>
        <dbReference type="SAM" id="MobiDB-lite"/>
    </source>
</evidence>
<feature type="compositionally biased region" description="Low complexity" evidence="1">
    <location>
        <begin position="75"/>
        <end position="89"/>
    </location>
</feature>
<feature type="region of interest" description="Disordered" evidence="1">
    <location>
        <begin position="359"/>
        <end position="383"/>
    </location>
</feature>
<evidence type="ECO:0000313" key="2">
    <source>
        <dbReference type="EMBL" id="KAF2735171.1"/>
    </source>
</evidence>
<accession>A0A9P4R297</accession>
<sequence length="399" mass="43389">MAATSTPHDTSPLTRTSSFKFPRVPPPCTPRNTAKLWDEYEKRALENAKRRNNSAPLPTPHSSRFSGGPVLEVMKSYNPYPSSKTSTSSPATGTARPQFDFDFQRPGTSTTVAICKTCKQAITSASGFCEKCKRTIIIPPPGETTPPLSPLSREFGPFDISEPQDLPKSRSRPRARTATSSSTSPKRRSKSSRPPSHELMELPPRLSSLKTPSSPSVLDMASHFPEPPTSRKGSLTDPYEPFLRHQISRKPVANAPPTPPSTSHSQASFMRTRSNSLANVTTPPLYEVSSLSSRHGSVASSEASNSYAYGWGPTAPPSSASRASYGLQNTTSAWDEWDSDEEKAGLVGYWRGRKWRGSRVSLGKGDESAGAGARDGEEAKKEKKKKRGFVRVISCGCQD</sequence>
<evidence type="ECO:0000313" key="3">
    <source>
        <dbReference type="Proteomes" id="UP000799444"/>
    </source>
</evidence>
<dbReference type="EMBL" id="ML996139">
    <property type="protein sequence ID" value="KAF2735171.1"/>
    <property type="molecule type" value="Genomic_DNA"/>
</dbReference>
<feature type="compositionally biased region" description="Polar residues" evidence="1">
    <location>
        <begin position="289"/>
        <end position="307"/>
    </location>
</feature>
<organism evidence="2 3">
    <name type="scientific">Polyplosphaeria fusca</name>
    <dbReference type="NCBI Taxonomy" id="682080"/>
    <lineage>
        <taxon>Eukaryota</taxon>
        <taxon>Fungi</taxon>
        <taxon>Dikarya</taxon>
        <taxon>Ascomycota</taxon>
        <taxon>Pezizomycotina</taxon>
        <taxon>Dothideomycetes</taxon>
        <taxon>Pleosporomycetidae</taxon>
        <taxon>Pleosporales</taxon>
        <taxon>Tetraplosphaeriaceae</taxon>
        <taxon>Polyplosphaeria</taxon>
    </lineage>
</organism>
<name>A0A9P4R297_9PLEO</name>
<keyword evidence="3" id="KW-1185">Reference proteome</keyword>
<feature type="compositionally biased region" description="Polar residues" evidence="1">
    <location>
        <begin position="53"/>
        <end position="65"/>
    </location>
</feature>
<feature type="compositionally biased region" description="Basic and acidic residues" evidence="1">
    <location>
        <begin position="36"/>
        <end position="49"/>
    </location>
</feature>
<feature type="compositionally biased region" description="Polar residues" evidence="1">
    <location>
        <begin position="261"/>
        <end position="282"/>
    </location>
</feature>
<reference evidence="2" key="1">
    <citation type="journal article" date="2020" name="Stud. Mycol.">
        <title>101 Dothideomycetes genomes: a test case for predicting lifestyles and emergence of pathogens.</title>
        <authorList>
            <person name="Haridas S."/>
            <person name="Albert R."/>
            <person name="Binder M."/>
            <person name="Bloem J."/>
            <person name="Labutti K."/>
            <person name="Salamov A."/>
            <person name="Andreopoulos B."/>
            <person name="Baker S."/>
            <person name="Barry K."/>
            <person name="Bills G."/>
            <person name="Bluhm B."/>
            <person name="Cannon C."/>
            <person name="Castanera R."/>
            <person name="Culley D."/>
            <person name="Daum C."/>
            <person name="Ezra D."/>
            <person name="Gonzalez J."/>
            <person name="Henrissat B."/>
            <person name="Kuo A."/>
            <person name="Liang C."/>
            <person name="Lipzen A."/>
            <person name="Lutzoni F."/>
            <person name="Magnuson J."/>
            <person name="Mondo S."/>
            <person name="Nolan M."/>
            <person name="Ohm R."/>
            <person name="Pangilinan J."/>
            <person name="Park H.-J."/>
            <person name="Ramirez L."/>
            <person name="Alfaro M."/>
            <person name="Sun H."/>
            <person name="Tritt A."/>
            <person name="Yoshinaga Y."/>
            <person name="Zwiers L.-H."/>
            <person name="Turgeon B."/>
            <person name="Goodwin S."/>
            <person name="Spatafora J."/>
            <person name="Crous P."/>
            <person name="Grigoriev I."/>
        </authorList>
    </citation>
    <scope>NUCLEOTIDE SEQUENCE</scope>
    <source>
        <strain evidence="2">CBS 125425</strain>
    </source>
</reference>
<feature type="region of interest" description="Disordered" evidence="1">
    <location>
        <begin position="137"/>
        <end position="326"/>
    </location>
</feature>